<reference evidence="2" key="1">
    <citation type="journal article" date="2019" name="Int. J. Syst. Evol. Microbiol.">
        <title>The Global Catalogue of Microorganisms (GCM) 10K type strain sequencing project: providing services to taxonomists for standard genome sequencing and annotation.</title>
        <authorList>
            <consortium name="The Broad Institute Genomics Platform"/>
            <consortium name="The Broad Institute Genome Sequencing Center for Infectious Disease"/>
            <person name="Wu L."/>
            <person name="Ma J."/>
        </authorList>
    </citation>
    <scope>NUCLEOTIDE SEQUENCE [LARGE SCALE GENOMIC DNA]</scope>
    <source>
        <strain evidence="2">CGMCC 4.7152</strain>
    </source>
</reference>
<evidence type="ECO:0000313" key="1">
    <source>
        <dbReference type="EMBL" id="MFC5006281.1"/>
    </source>
</evidence>
<dbReference type="EMBL" id="JBHSIU010000097">
    <property type="protein sequence ID" value="MFC5006281.1"/>
    <property type="molecule type" value="Genomic_DNA"/>
</dbReference>
<gene>
    <name evidence="1" type="ORF">ACFPIJ_51735</name>
</gene>
<dbReference type="Proteomes" id="UP001595912">
    <property type="component" value="Unassembled WGS sequence"/>
</dbReference>
<protein>
    <submittedName>
        <fullName evidence="1">Uncharacterized protein</fullName>
    </submittedName>
</protein>
<keyword evidence="2" id="KW-1185">Reference proteome</keyword>
<sequence length="389" mass="41804">MNTPSVSRDAGEVPPPDAADHNRIAVALHAVHSSPGLRFLRDNVLSGRTADAWDTLRVELDLVQALAASPRESRPQALQPAGNLGHLELATQLPGPTTCLPAVGAVRPVPAWPHPNELAQQVEQRCAGVLAVLSGVSISHAALATRLAPLTAAVDTATTLGRDYGTPDAVTVLRRHLAQIQHTDLTDPLAAAPDGRLTAACDARLRDLSIEIVEVGLHLADLASLRDRHDERISEVRARLDELDRAERLTADTYVLTGRELTEPRRPPLPTASTALRARTAEIDARALAGRWDQLDAELAGVEQEITRAGRRAAQLRAAAAGLIVRRDELRSLLQACRSRAAANGLAGNEQLTALHDLARTLLFTTPCDLRAGTRAVHAYRQYLTQLVP</sequence>
<accession>A0ABV9WC19</accession>
<dbReference type="RefSeq" id="WP_380126897.1">
    <property type="nucleotide sequence ID" value="NZ_JBHSIU010000097.1"/>
</dbReference>
<organism evidence="1 2">
    <name type="scientific">Dactylosporangium cerinum</name>
    <dbReference type="NCBI Taxonomy" id="1434730"/>
    <lineage>
        <taxon>Bacteria</taxon>
        <taxon>Bacillati</taxon>
        <taxon>Actinomycetota</taxon>
        <taxon>Actinomycetes</taxon>
        <taxon>Micromonosporales</taxon>
        <taxon>Micromonosporaceae</taxon>
        <taxon>Dactylosporangium</taxon>
    </lineage>
</organism>
<comment type="caution">
    <text evidence="1">The sequence shown here is derived from an EMBL/GenBank/DDBJ whole genome shotgun (WGS) entry which is preliminary data.</text>
</comment>
<name>A0ABV9WC19_9ACTN</name>
<proteinExistence type="predicted"/>
<evidence type="ECO:0000313" key="2">
    <source>
        <dbReference type="Proteomes" id="UP001595912"/>
    </source>
</evidence>